<accession>A0ABN3J132</accession>
<evidence type="ECO:0000256" key="1">
    <source>
        <dbReference type="SAM" id="MobiDB-lite"/>
    </source>
</evidence>
<evidence type="ECO:0000313" key="2">
    <source>
        <dbReference type="EMBL" id="GAA2418097.1"/>
    </source>
</evidence>
<dbReference type="Proteomes" id="UP001500058">
    <property type="component" value="Unassembled WGS sequence"/>
</dbReference>
<evidence type="ECO:0000313" key="3">
    <source>
        <dbReference type="Proteomes" id="UP001500058"/>
    </source>
</evidence>
<feature type="region of interest" description="Disordered" evidence="1">
    <location>
        <begin position="1"/>
        <end position="23"/>
    </location>
</feature>
<name>A0ABN3J132_9ACTN</name>
<gene>
    <name evidence="2" type="ORF">GCM10010420_55670</name>
</gene>
<organism evidence="2 3">
    <name type="scientific">Streptomyces glaucosporus</name>
    <dbReference type="NCBI Taxonomy" id="284044"/>
    <lineage>
        <taxon>Bacteria</taxon>
        <taxon>Bacillati</taxon>
        <taxon>Actinomycetota</taxon>
        <taxon>Actinomycetes</taxon>
        <taxon>Kitasatosporales</taxon>
        <taxon>Streptomycetaceae</taxon>
        <taxon>Streptomyces</taxon>
    </lineage>
</organism>
<feature type="region of interest" description="Disordered" evidence="1">
    <location>
        <begin position="59"/>
        <end position="78"/>
    </location>
</feature>
<dbReference type="EMBL" id="BAAATJ010000042">
    <property type="protein sequence ID" value="GAA2418097.1"/>
    <property type="molecule type" value="Genomic_DNA"/>
</dbReference>
<feature type="compositionally biased region" description="Basic and acidic residues" evidence="1">
    <location>
        <begin position="60"/>
        <end position="78"/>
    </location>
</feature>
<sequence length="78" mass="8593">MSSREIAPLTMRRSLGAGYDTPSGQQHNDVLCFAQTAVTAVLGPVWDHTLCAVMNNPSSTERRIVSRSAPDLRKRLPR</sequence>
<comment type="caution">
    <text evidence="2">The sequence shown here is derived from an EMBL/GenBank/DDBJ whole genome shotgun (WGS) entry which is preliminary data.</text>
</comment>
<protein>
    <submittedName>
        <fullName evidence="2">Uncharacterized protein</fullName>
    </submittedName>
</protein>
<keyword evidence="3" id="KW-1185">Reference proteome</keyword>
<reference evidence="2 3" key="1">
    <citation type="journal article" date="2019" name="Int. J. Syst. Evol. Microbiol.">
        <title>The Global Catalogue of Microorganisms (GCM) 10K type strain sequencing project: providing services to taxonomists for standard genome sequencing and annotation.</title>
        <authorList>
            <consortium name="The Broad Institute Genomics Platform"/>
            <consortium name="The Broad Institute Genome Sequencing Center for Infectious Disease"/>
            <person name="Wu L."/>
            <person name="Ma J."/>
        </authorList>
    </citation>
    <scope>NUCLEOTIDE SEQUENCE [LARGE SCALE GENOMIC DNA]</scope>
    <source>
        <strain evidence="2 3">JCM 6921</strain>
    </source>
</reference>
<proteinExistence type="predicted"/>